<dbReference type="AlphaFoldDB" id="L7JXW3"/>
<accession>L7JXW3</accession>
<evidence type="ECO:0000313" key="2">
    <source>
        <dbReference type="Proteomes" id="UP000011185"/>
    </source>
</evidence>
<dbReference type="Proteomes" id="UP000011185">
    <property type="component" value="Unassembled WGS sequence"/>
</dbReference>
<dbReference type="HOGENOM" id="CLU_2414860_0_0_1"/>
<dbReference type="InParanoid" id="L7JXW3"/>
<dbReference type="VEuPathDB" id="MicrosporidiaDB:THOM_1141"/>
<protein>
    <submittedName>
        <fullName evidence="1">Uncharacterized protein</fullName>
    </submittedName>
</protein>
<name>L7JXW3_TRAHO</name>
<organism evidence="1 2">
    <name type="scientific">Trachipleistophora hominis</name>
    <name type="common">Microsporidian parasite</name>
    <dbReference type="NCBI Taxonomy" id="72359"/>
    <lineage>
        <taxon>Eukaryota</taxon>
        <taxon>Fungi</taxon>
        <taxon>Fungi incertae sedis</taxon>
        <taxon>Microsporidia</taxon>
        <taxon>Pleistophoridae</taxon>
        <taxon>Trachipleistophora</taxon>
    </lineage>
</organism>
<proteinExistence type="predicted"/>
<evidence type="ECO:0000313" key="1">
    <source>
        <dbReference type="EMBL" id="ELQ75896.1"/>
    </source>
</evidence>
<keyword evidence="2" id="KW-1185">Reference proteome</keyword>
<dbReference type="EMBL" id="JH993906">
    <property type="protein sequence ID" value="ELQ75896.1"/>
    <property type="molecule type" value="Genomic_DNA"/>
</dbReference>
<gene>
    <name evidence="1" type="ORF">THOM_1141</name>
</gene>
<sequence length="92" mass="10523">MNSCCTGSIEKDDAFRGSPINYVLIRFVTKVPDQHDKAPPSRTCSVFSPLRLNNEFIVRALRPLLIRISALLHEPESITVLFKNAFYHHIKQ</sequence>
<reference evidence="1 2" key="1">
    <citation type="journal article" date="2012" name="PLoS Pathog.">
        <title>The genome of the obligate intracellular parasite Trachipleistophora hominis: new insights into microsporidian genome dynamics and reductive evolution.</title>
        <authorList>
            <person name="Heinz E."/>
            <person name="Williams T.A."/>
            <person name="Nakjang S."/>
            <person name="Noel C.J."/>
            <person name="Swan D.C."/>
            <person name="Goldberg A.V."/>
            <person name="Harris S.R."/>
            <person name="Weinmaier T."/>
            <person name="Markert S."/>
            <person name="Becher D."/>
            <person name="Bernhardt J."/>
            <person name="Dagan T."/>
            <person name="Hacker C."/>
            <person name="Lucocq J.M."/>
            <person name="Schweder T."/>
            <person name="Rattei T."/>
            <person name="Hall N."/>
            <person name="Hirt R.P."/>
            <person name="Embley T.M."/>
        </authorList>
    </citation>
    <scope>NUCLEOTIDE SEQUENCE [LARGE SCALE GENOMIC DNA]</scope>
</reference>